<evidence type="ECO:0000313" key="2">
    <source>
        <dbReference type="Proteomes" id="UP001165395"/>
    </source>
</evidence>
<dbReference type="EMBL" id="JAJBZT010000006">
    <property type="protein sequence ID" value="MCB6184288.1"/>
    <property type="molecule type" value="Genomic_DNA"/>
</dbReference>
<proteinExistence type="predicted"/>
<name>A0ABS8D8E5_9NEIS</name>
<accession>A0ABS8D8E5</accession>
<dbReference type="Proteomes" id="UP001165395">
    <property type="component" value="Unassembled WGS sequence"/>
</dbReference>
<evidence type="ECO:0000313" key="1">
    <source>
        <dbReference type="EMBL" id="MCB6184288.1"/>
    </source>
</evidence>
<protein>
    <submittedName>
        <fullName evidence="1">Uncharacterized protein</fullName>
    </submittedName>
</protein>
<organism evidence="1 2">
    <name type="scientific">Leeia speluncae</name>
    <dbReference type="NCBI Taxonomy" id="2884804"/>
    <lineage>
        <taxon>Bacteria</taxon>
        <taxon>Pseudomonadati</taxon>
        <taxon>Pseudomonadota</taxon>
        <taxon>Betaproteobacteria</taxon>
        <taxon>Neisseriales</taxon>
        <taxon>Leeiaceae</taxon>
        <taxon>Leeia</taxon>
    </lineage>
</organism>
<sequence length="62" mass="6521">MSDINVVIDFDQVVVVEVIEQGPPGVRGYPGIKGDKGDPGVYDGQVAPADPDPVLLFENALV</sequence>
<dbReference type="RefSeq" id="WP_227181099.1">
    <property type="nucleotide sequence ID" value="NZ_JAJBZT010000006.1"/>
</dbReference>
<gene>
    <name evidence="1" type="ORF">LIN78_12105</name>
</gene>
<reference evidence="1" key="1">
    <citation type="submission" date="2021-10" db="EMBL/GenBank/DDBJ databases">
        <title>The complete genome sequence of Leeia sp. TBRC 13508.</title>
        <authorList>
            <person name="Charoenyingcharoen P."/>
            <person name="Yukphan P."/>
        </authorList>
    </citation>
    <scope>NUCLEOTIDE SEQUENCE</scope>
    <source>
        <strain evidence="1">TBRC 13508</strain>
    </source>
</reference>
<keyword evidence="2" id="KW-1185">Reference proteome</keyword>
<comment type="caution">
    <text evidence="1">The sequence shown here is derived from an EMBL/GenBank/DDBJ whole genome shotgun (WGS) entry which is preliminary data.</text>
</comment>